<dbReference type="CDD" id="cd00087">
    <property type="entry name" value="FReD"/>
    <property type="match status" value="1"/>
</dbReference>
<dbReference type="AlphaFoldDB" id="A0A1I8Q8P2"/>
<evidence type="ECO:0000313" key="3">
    <source>
        <dbReference type="Proteomes" id="UP000095300"/>
    </source>
</evidence>
<evidence type="ECO:0000259" key="1">
    <source>
        <dbReference type="PROSITE" id="PS51406"/>
    </source>
</evidence>
<feature type="domain" description="Fibrinogen C-terminal" evidence="1">
    <location>
        <begin position="22"/>
        <end position="247"/>
    </location>
</feature>
<sequence length="247" mass="29250">MLYRNKINFKQELNYVVEAQNLKNEKLFQDMEEYLWKRFEKLLKHGQKTAPNQNQGVVQNSPIQPVKQNYNWLVLLRRQDGSEDFYRNWLEYKQGFGSSNGEFFIGLEKLHAITTYGGTHELLIVLEDFENSTRYAYYDEFLVGNEDERYGLKKLGKYSGNAGDALRLHVNAMFSTQDRDNDVWHQNCAELFKGAWWFVRCFNSHLTGPYIRASSPVGYNERGIIWKSFHGPKYSMKFVEMMIRPRH</sequence>
<dbReference type="Gene3D" id="3.90.215.10">
    <property type="entry name" value="Gamma Fibrinogen, chain A, domain 1"/>
    <property type="match status" value="1"/>
</dbReference>
<protein>
    <recommendedName>
        <fullName evidence="1">Fibrinogen C-terminal domain-containing protein</fullName>
    </recommendedName>
</protein>
<evidence type="ECO:0000313" key="2">
    <source>
        <dbReference type="EnsemblMetazoa" id="SCAU014912-PA"/>
    </source>
</evidence>
<dbReference type="InterPro" id="IPR050373">
    <property type="entry name" value="Fibrinogen_C-term_domain"/>
</dbReference>
<dbReference type="STRING" id="35570.A0A1I8Q8P2"/>
<dbReference type="PANTHER" id="PTHR19143:SF458">
    <property type="entry name" value="FIBRINOGEN C-TERMINAL DOMAIN-CONTAINING PROTEIN-RELATED"/>
    <property type="match status" value="1"/>
</dbReference>
<dbReference type="GO" id="GO:0005615">
    <property type="term" value="C:extracellular space"/>
    <property type="evidence" value="ECO:0007669"/>
    <property type="project" value="TreeGrafter"/>
</dbReference>
<dbReference type="Proteomes" id="UP000095300">
    <property type="component" value="Unassembled WGS sequence"/>
</dbReference>
<dbReference type="SUPFAM" id="SSF56496">
    <property type="entry name" value="Fibrinogen C-terminal domain-like"/>
    <property type="match status" value="1"/>
</dbReference>
<reference evidence="2" key="1">
    <citation type="submission" date="2020-05" db="UniProtKB">
        <authorList>
            <consortium name="EnsemblMetazoa"/>
        </authorList>
    </citation>
    <scope>IDENTIFICATION</scope>
    <source>
        <strain evidence="2">USDA</strain>
    </source>
</reference>
<dbReference type="SMART" id="SM00186">
    <property type="entry name" value="FBG"/>
    <property type="match status" value="1"/>
</dbReference>
<dbReference type="InterPro" id="IPR014716">
    <property type="entry name" value="Fibrinogen_a/b/g_C_1"/>
</dbReference>
<dbReference type="PANTHER" id="PTHR19143">
    <property type="entry name" value="FIBRINOGEN/TENASCIN/ANGIOPOEITIN"/>
    <property type="match status" value="1"/>
</dbReference>
<keyword evidence="3" id="KW-1185">Reference proteome</keyword>
<proteinExistence type="predicted"/>
<dbReference type="PROSITE" id="PS51406">
    <property type="entry name" value="FIBRINOGEN_C_2"/>
    <property type="match status" value="1"/>
</dbReference>
<dbReference type="InterPro" id="IPR036056">
    <property type="entry name" value="Fibrinogen-like_C"/>
</dbReference>
<dbReference type="Pfam" id="PF00147">
    <property type="entry name" value="Fibrinogen_C"/>
    <property type="match status" value="1"/>
</dbReference>
<accession>A0A1I8Q8P2</accession>
<organism evidence="2 3">
    <name type="scientific">Stomoxys calcitrans</name>
    <name type="common">Stable fly</name>
    <name type="synonym">Conops calcitrans</name>
    <dbReference type="NCBI Taxonomy" id="35570"/>
    <lineage>
        <taxon>Eukaryota</taxon>
        <taxon>Metazoa</taxon>
        <taxon>Ecdysozoa</taxon>
        <taxon>Arthropoda</taxon>
        <taxon>Hexapoda</taxon>
        <taxon>Insecta</taxon>
        <taxon>Pterygota</taxon>
        <taxon>Neoptera</taxon>
        <taxon>Endopterygota</taxon>
        <taxon>Diptera</taxon>
        <taxon>Brachycera</taxon>
        <taxon>Muscomorpha</taxon>
        <taxon>Muscoidea</taxon>
        <taxon>Muscidae</taxon>
        <taxon>Stomoxys</taxon>
    </lineage>
</organism>
<name>A0A1I8Q8P2_STOCA</name>
<dbReference type="EnsemblMetazoa" id="SCAU014912-RA">
    <property type="protein sequence ID" value="SCAU014912-PA"/>
    <property type="gene ID" value="SCAU014912"/>
</dbReference>
<dbReference type="VEuPathDB" id="VectorBase:SCAU014912"/>
<gene>
    <name evidence="2" type="primary">106092371</name>
</gene>
<dbReference type="InterPro" id="IPR002181">
    <property type="entry name" value="Fibrinogen_a/b/g_C_dom"/>
</dbReference>